<dbReference type="PANTHER" id="PTHR43585:SF2">
    <property type="entry name" value="ATP-GRASP ENZYME FSQD"/>
    <property type="match status" value="1"/>
</dbReference>
<proteinExistence type="predicted"/>
<evidence type="ECO:0000256" key="4">
    <source>
        <dbReference type="PROSITE-ProRule" id="PRU00409"/>
    </source>
</evidence>
<comment type="caution">
    <text evidence="6">The sequence shown here is derived from an EMBL/GenBank/DDBJ whole genome shotgun (WGS) entry which is preliminary data.</text>
</comment>
<dbReference type="InterPro" id="IPR052032">
    <property type="entry name" value="ATP-dep_AA_Ligase"/>
</dbReference>
<dbReference type="SUPFAM" id="SSF56059">
    <property type="entry name" value="Glutathione synthetase ATP-binding domain-like"/>
    <property type="match status" value="1"/>
</dbReference>
<dbReference type="PROSITE" id="PS50975">
    <property type="entry name" value="ATP_GRASP"/>
    <property type="match status" value="1"/>
</dbReference>
<keyword evidence="2 4" id="KW-0547">Nucleotide-binding</keyword>
<dbReference type="Gene3D" id="3.30.470.20">
    <property type="entry name" value="ATP-grasp fold, B domain"/>
    <property type="match status" value="1"/>
</dbReference>
<feature type="domain" description="ATP-grasp" evidence="5">
    <location>
        <begin position="93"/>
        <end position="289"/>
    </location>
</feature>
<evidence type="ECO:0000313" key="7">
    <source>
        <dbReference type="Proteomes" id="UP001519292"/>
    </source>
</evidence>
<organism evidence="6 7">
    <name type="scientific">Lactobacillus colini</name>
    <dbReference type="NCBI Taxonomy" id="1819254"/>
    <lineage>
        <taxon>Bacteria</taxon>
        <taxon>Bacillati</taxon>
        <taxon>Bacillota</taxon>
        <taxon>Bacilli</taxon>
        <taxon>Lactobacillales</taxon>
        <taxon>Lactobacillaceae</taxon>
        <taxon>Lactobacillus</taxon>
    </lineage>
</organism>
<evidence type="ECO:0000259" key="5">
    <source>
        <dbReference type="PROSITE" id="PS50975"/>
    </source>
</evidence>
<evidence type="ECO:0000256" key="3">
    <source>
        <dbReference type="ARBA" id="ARBA00022840"/>
    </source>
</evidence>
<dbReference type="PANTHER" id="PTHR43585">
    <property type="entry name" value="FUMIPYRROLE BIOSYNTHESIS PROTEIN C"/>
    <property type="match status" value="1"/>
</dbReference>
<keyword evidence="7" id="KW-1185">Reference proteome</keyword>
<keyword evidence="3 4" id="KW-0067">ATP-binding</keyword>
<evidence type="ECO:0000313" key="6">
    <source>
        <dbReference type="EMBL" id="MBP2058703.1"/>
    </source>
</evidence>
<evidence type="ECO:0000256" key="1">
    <source>
        <dbReference type="ARBA" id="ARBA00022598"/>
    </source>
</evidence>
<dbReference type="InterPro" id="IPR011761">
    <property type="entry name" value="ATP-grasp"/>
</dbReference>
<dbReference type="Pfam" id="PF13535">
    <property type="entry name" value="ATP-grasp_4"/>
    <property type="match status" value="1"/>
</dbReference>
<accession>A0ABS4MG88</accession>
<reference evidence="6 7" key="1">
    <citation type="submission" date="2021-03" db="EMBL/GenBank/DDBJ databases">
        <title>Genomic Encyclopedia of Type Strains, Phase IV (KMG-IV): sequencing the most valuable type-strain genomes for metagenomic binning, comparative biology and taxonomic classification.</title>
        <authorList>
            <person name="Goeker M."/>
        </authorList>
    </citation>
    <scope>NUCLEOTIDE SEQUENCE [LARGE SCALE GENOMIC DNA]</scope>
    <source>
        <strain evidence="6 7">DSM 101872</strain>
    </source>
</reference>
<sequence length="390" mass="44753">MKNFILDVNTPVMIDALKSLGYVYKVKPGKEFSEIKRDGYSEISFPRHDFEKMTNILNFFKSRELSAVVSFNEDTRKFWFEFAKKLGVNTNLKKVYVENQNKINARQKVNSITDNKVKWYTVDDFIQMGPEKQKFPVIVKPRIGKGSMKVHKCNNLDELMAFLSDEDYSKFFIENFINGEEFSIEAMHIAGKHIIYGVTSKIKYDGTVVEAGHISNKVQLTPTQHDELINIYNVLGYSNIVSHTEVMIKPDGSLFYIESHPRLGGDLIPTLTLPEFDVDFYQLVMKIATGHHPDVKLKPQMTSRFALFPEPKIYPAKFKYSQEDLDYLKTKFGCYLVIPSFPSNQEILNAPSSSYDRPLALACEVSSVSDINKTINSILSYCNEKLFDTK</sequence>
<evidence type="ECO:0000256" key="2">
    <source>
        <dbReference type="ARBA" id="ARBA00022741"/>
    </source>
</evidence>
<gene>
    <name evidence="6" type="ORF">J2Z60_001892</name>
</gene>
<dbReference type="Proteomes" id="UP001519292">
    <property type="component" value="Unassembled WGS sequence"/>
</dbReference>
<protein>
    <recommendedName>
        <fullName evidence="5">ATP-grasp domain-containing protein</fullName>
    </recommendedName>
</protein>
<name>A0ABS4MG88_9LACO</name>
<dbReference type="EMBL" id="JAGGLU010000013">
    <property type="protein sequence ID" value="MBP2058703.1"/>
    <property type="molecule type" value="Genomic_DNA"/>
</dbReference>
<dbReference type="RefSeq" id="WP_209687425.1">
    <property type="nucleotide sequence ID" value="NZ_JAGGLU010000013.1"/>
</dbReference>
<keyword evidence="1" id="KW-0436">Ligase</keyword>